<dbReference type="InterPro" id="IPR053291">
    <property type="entry name" value="Ommatidial_diff-associated"/>
</dbReference>
<dbReference type="KEGG" id="bgt:106065014"/>
<evidence type="ECO:0000313" key="4">
    <source>
        <dbReference type="Proteomes" id="UP000076420"/>
    </source>
</evidence>
<protein>
    <recommendedName>
        <fullName evidence="5">Protein tincar</fullName>
    </recommendedName>
</protein>
<feature type="region of interest" description="Disordered" evidence="1">
    <location>
        <begin position="729"/>
        <end position="777"/>
    </location>
</feature>
<feature type="region of interest" description="Disordered" evidence="1">
    <location>
        <begin position="834"/>
        <end position="866"/>
    </location>
</feature>
<feature type="region of interest" description="Disordered" evidence="1">
    <location>
        <begin position="686"/>
        <end position="716"/>
    </location>
</feature>
<name>A0A2C9KGK5_BIOGL</name>
<keyword evidence="2" id="KW-1133">Transmembrane helix</keyword>
<feature type="transmembrane region" description="Helical" evidence="2">
    <location>
        <begin position="57"/>
        <end position="79"/>
    </location>
</feature>
<dbReference type="OrthoDB" id="10033661at2759"/>
<proteinExistence type="predicted"/>
<dbReference type="AlphaFoldDB" id="A0A2C9KGK5"/>
<dbReference type="VEuPathDB" id="VectorBase:BGLAX_043803"/>
<evidence type="ECO:0008006" key="5">
    <source>
        <dbReference type="Google" id="ProtNLM"/>
    </source>
</evidence>
<keyword evidence="2" id="KW-0812">Transmembrane</keyword>
<feature type="compositionally biased region" description="Polar residues" evidence="1">
    <location>
        <begin position="841"/>
        <end position="854"/>
    </location>
</feature>
<dbReference type="EnsemblMetazoa" id="BGLB019309-RA">
    <property type="protein sequence ID" value="BGLB019309-PA"/>
    <property type="gene ID" value="BGLB019309"/>
</dbReference>
<feature type="transmembrane region" description="Helical" evidence="2">
    <location>
        <begin position="288"/>
        <end position="306"/>
    </location>
</feature>
<evidence type="ECO:0000313" key="3">
    <source>
        <dbReference type="EnsemblMetazoa" id="BGLB019309-PA"/>
    </source>
</evidence>
<organism evidence="3 4">
    <name type="scientific">Biomphalaria glabrata</name>
    <name type="common">Bloodfluke planorb</name>
    <name type="synonym">Freshwater snail</name>
    <dbReference type="NCBI Taxonomy" id="6526"/>
    <lineage>
        <taxon>Eukaryota</taxon>
        <taxon>Metazoa</taxon>
        <taxon>Spiralia</taxon>
        <taxon>Lophotrochozoa</taxon>
        <taxon>Mollusca</taxon>
        <taxon>Gastropoda</taxon>
        <taxon>Heterobranchia</taxon>
        <taxon>Euthyneura</taxon>
        <taxon>Panpulmonata</taxon>
        <taxon>Hygrophila</taxon>
        <taxon>Lymnaeoidea</taxon>
        <taxon>Planorbidae</taxon>
        <taxon>Biomphalaria</taxon>
    </lineage>
</organism>
<accession>A0A2C9KGK5</accession>
<dbReference type="RefSeq" id="XP_013079189.2">
    <property type="nucleotide sequence ID" value="XM_013223735.2"/>
</dbReference>
<feature type="compositionally biased region" description="Polar residues" evidence="1">
    <location>
        <begin position="729"/>
        <end position="749"/>
    </location>
</feature>
<dbReference type="PANTHER" id="PTHR21579">
    <property type="entry name" value="PROTEIN TINCAR"/>
    <property type="match status" value="1"/>
</dbReference>
<sequence>MVRIMTHTSSFNSFSSICYCLLTLGVHAYSCYSAILRYKESESRAWPGGGGTPSEAAMLLGFTILSIMLMPMLCMTAFIKVGNLANDGVKLGRDHALGASTDTSTKDCSGKHVGMARVWKHFCPISQTLHVVAAFLLLVPETFLTAVEIKFGYKTSVAAWSSNIDFLYSPERAFLSEIRSSINISLYSNTTHVVLPTAKVPTEASAHRLSVSIAFVNFCFALTCFLVRYASVFWYTNKPLTAVFAFQLLAMVINSLFSFNCFSTLYSVCYNRNVFPNVQLSLNCMADVVLYLFGSTILLLSTMAVFEYGSHYFHEKFKIVERHHNPESYIKQTTISHSGCQGYISHLCAIATLVIFAVCKGPLLYEQMSLMRLTGDQLLLSGVVCEVCYMVLWVALWFGLTIKQQWKFRILDYVPLRQPLNLIMDESSVKSSQLGQGDASHTDSLTRGRRHVGREARYLDPGAVNNTGDEPYHSDIGTDESDVANNAEVVLDLDGNPISDGVRRSRQRRNCGQRVTFDDSVRRKGSGVGGNNTPTSSLTRHGAPKREDVNHVNITADIHVSLPISSNVNEDVNVTLRSKTTDSVQAPREYRNSIRNKCGEYYSSINNLSSNFEEPVMGSSPTDGVPTLMSSFRDKVRESSLAASSFRERERHMLEQFEFLDPPPPVVNDIISIDVEKRRCPDVAAADGESYRGDNNALNFSNEQEKFRSQDSGRRPEVYFRYDSNMSDANLPYESTKSTSLTRQSQHNASLSSDDDRRSSLGNSTAESSELSLPPLMEEIQVSRVRTGSNNVTGMAKFSKDNFHHMVGGRVDHRPLPPHMHPRPVQLVVGKKSEIGRRDSANYSLTSSQDNSSNESDHGQGLCSQV</sequence>
<evidence type="ECO:0000256" key="2">
    <source>
        <dbReference type="SAM" id="Phobius"/>
    </source>
</evidence>
<gene>
    <name evidence="3" type="primary">106065014</name>
</gene>
<evidence type="ECO:0000256" key="1">
    <source>
        <dbReference type="SAM" id="MobiDB-lite"/>
    </source>
</evidence>
<dbReference type="Proteomes" id="UP000076420">
    <property type="component" value="Unassembled WGS sequence"/>
</dbReference>
<feature type="transmembrane region" description="Helical" evidence="2">
    <location>
        <begin position="343"/>
        <end position="365"/>
    </location>
</feature>
<dbReference type="PANTHER" id="PTHR21579:SF20">
    <property type="entry name" value="PROTEIN TINCAR"/>
    <property type="match status" value="1"/>
</dbReference>
<feature type="region of interest" description="Disordered" evidence="1">
    <location>
        <begin position="520"/>
        <end position="544"/>
    </location>
</feature>
<dbReference type="EnsemblMetazoa" id="BGLB019309-RB">
    <property type="protein sequence ID" value="BGLB019309-PB"/>
    <property type="gene ID" value="BGLB019309"/>
</dbReference>
<reference evidence="3" key="1">
    <citation type="submission" date="2020-05" db="UniProtKB">
        <authorList>
            <consortium name="EnsemblMetazoa"/>
        </authorList>
    </citation>
    <scope>IDENTIFICATION</scope>
    <source>
        <strain evidence="3">BB02</strain>
    </source>
</reference>
<dbReference type="VEuPathDB" id="VectorBase:BGLB019309"/>
<dbReference type="RefSeq" id="XP_013079191.2">
    <property type="nucleotide sequence ID" value="XM_013223737.2"/>
</dbReference>
<feature type="transmembrane region" description="Helical" evidence="2">
    <location>
        <begin position="209"/>
        <end position="230"/>
    </location>
</feature>
<keyword evidence="2" id="KW-0472">Membrane</keyword>
<feature type="transmembrane region" description="Helical" evidence="2">
    <location>
        <begin position="377"/>
        <end position="400"/>
    </location>
</feature>
<feature type="transmembrane region" description="Helical" evidence="2">
    <location>
        <begin position="242"/>
        <end position="268"/>
    </location>
</feature>
<feature type="compositionally biased region" description="Basic and acidic residues" evidence="1">
    <location>
        <begin position="703"/>
        <end position="716"/>
    </location>
</feature>
<feature type="compositionally biased region" description="Polar residues" evidence="1">
    <location>
        <begin position="762"/>
        <end position="771"/>
    </location>
</feature>